<dbReference type="EMBL" id="JXLU01000020">
    <property type="protein sequence ID" value="KIO73868.1"/>
    <property type="molecule type" value="Genomic_DNA"/>
</dbReference>
<dbReference type="OrthoDB" id="2875573at2"/>
<reference evidence="2 3" key="2">
    <citation type="submission" date="2015-01" db="EMBL/GenBank/DDBJ databases">
        <title>Draft Genome Sequences of Four Bacillus thermoamylovorans Strains, Isolated From Food Products.</title>
        <authorList>
            <person name="Krawcyk A.O."/>
            <person name="Berendsen E.M."/>
            <person name="Eijlander R.T."/>
            <person name="de Jong A."/>
            <person name="Wells-Bennik M."/>
            <person name="Kuipers O.P."/>
        </authorList>
    </citation>
    <scope>NUCLEOTIDE SEQUENCE [LARGE SCALE GENOMIC DNA]</scope>
    <source>
        <strain evidence="2 3">B4167</strain>
    </source>
</reference>
<evidence type="ECO:0000313" key="1">
    <source>
        <dbReference type="EMBL" id="CEE00962.1"/>
    </source>
</evidence>
<protein>
    <submittedName>
        <fullName evidence="1">Uncharacterized protein</fullName>
    </submittedName>
</protein>
<sequence>MKEILEQVMQQLENAYNNPEAVDLDQAISQLQSAKEQYGDKGTMLEDAITALTQAKHSMAQMETAEDAGPSEAFGQAHNALEQAMKSFQ</sequence>
<evidence type="ECO:0000313" key="2">
    <source>
        <dbReference type="EMBL" id="KIO73868.1"/>
    </source>
</evidence>
<reference evidence="1 4" key="1">
    <citation type="submission" date="2014-07" db="EMBL/GenBank/DDBJ databases">
        <authorList>
            <person name="Wibberg Daniel"/>
        </authorList>
    </citation>
    <scope>NUCLEOTIDE SEQUENCE [LARGE SCALE GENOMIC DNA]</scope>
</reference>
<dbReference type="RefSeq" id="WP_034768938.1">
    <property type="nucleotide sequence ID" value="NZ_CCRF01000038.1"/>
</dbReference>
<keyword evidence="4" id="KW-1185">Reference proteome</keyword>
<accession>A0A090ITF1</accession>
<evidence type="ECO:0000313" key="3">
    <source>
        <dbReference type="Proteomes" id="UP000032076"/>
    </source>
</evidence>
<organism evidence="1 4">
    <name type="scientific">Caldibacillus thermoamylovorans</name>
    <dbReference type="NCBI Taxonomy" id="35841"/>
    <lineage>
        <taxon>Bacteria</taxon>
        <taxon>Bacillati</taxon>
        <taxon>Bacillota</taxon>
        <taxon>Bacilli</taxon>
        <taxon>Bacillales</taxon>
        <taxon>Bacillaceae</taxon>
        <taxon>Caldibacillus</taxon>
    </lineage>
</organism>
<evidence type="ECO:0000313" key="4">
    <source>
        <dbReference type="Proteomes" id="UP000040576"/>
    </source>
</evidence>
<proteinExistence type="predicted"/>
<dbReference type="AlphaFoldDB" id="A0A090ITF1"/>
<dbReference type="PATRIC" id="fig|35841.6.peg.548"/>
<name>A0A090ITF1_9BACI</name>
<dbReference type="Proteomes" id="UP000040576">
    <property type="component" value="Unassembled WGS sequence"/>
</dbReference>
<dbReference type="EMBL" id="CCRF01000038">
    <property type="protein sequence ID" value="CEE00962.1"/>
    <property type="molecule type" value="Genomic_DNA"/>
</dbReference>
<dbReference type="Proteomes" id="UP000032076">
    <property type="component" value="Unassembled WGS sequence"/>
</dbReference>
<gene>
    <name evidence="2" type="ORF">B4167_1815</name>
    <name evidence="1" type="ORF">BT1A1_1130</name>
</gene>